<name>A0A1Q9DQL5_SYMMI</name>
<keyword evidence="3" id="KW-1185">Reference proteome</keyword>
<evidence type="ECO:0000256" key="1">
    <source>
        <dbReference type="SAM" id="SignalP"/>
    </source>
</evidence>
<sequence length="210" mass="23877">MPRFAALVVWWSFGLGWSERVVQTAIREIRAHDTLKENETRTGTCESETLPQQIPALNYGAKPTKALSNECWQRCAATEMAGKHLHESAVRAITGFAQDDGIVKMVIYGTLHATGALPNWEVHELCQNTFDLIQLKCPRGYFKKSCLEDFNGDYFTKSNPKCKRAYDALGKNNGEYRCAFAAWWDSCCHTRKHEEDTECTQCGQDQYFCT</sequence>
<proteinExistence type="predicted"/>
<dbReference type="OrthoDB" id="405973at2759"/>
<organism evidence="2 3">
    <name type="scientific">Symbiodinium microadriaticum</name>
    <name type="common">Dinoflagellate</name>
    <name type="synonym">Zooxanthella microadriatica</name>
    <dbReference type="NCBI Taxonomy" id="2951"/>
    <lineage>
        <taxon>Eukaryota</taxon>
        <taxon>Sar</taxon>
        <taxon>Alveolata</taxon>
        <taxon>Dinophyceae</taxon>
        <taxon>Suessiales</taxon>
        <taxon>Symbiodiniaceae</taxon>
        <taxon>Symbiodinium</taxon>
    </lineage>
</organism>
<protein>
    <submittedName>
        <fullName evidence="2">Uncharacterized protein</fullName>
    </submittedName>
</protein>
<comment type="caution">
    <text evidence="2">The sequence shown here is derived from an EMBL/GenBank/DDBJ whole genome shotgun (WGS) entry which is preliminary data.</text>
</comment>
<feature type="chain" id="PRO_5012028284" evidence="1">
    <location>
        <begin position="19"/>
        <end position="210"/>
    </location>
</feature>
<keyword evidence="1" id="KW-0732">Signal</keyword>
<evidence type="ECO:0000313" key="2">
    <source>
        <dbReference type="EMBL" id="OLP97445.1"/>
    </source>
</evidence>
<reference evidence="2 3" key="1">
    <citation type="submission" date="2016-02" db="EMBL/GenBank/DDBJ databases">
        <title>Genome analysis of coral dinoflagellate symbionts highlights evolutionary adaptations to a symbiotic lifestyle.</title>
        <authorList>
            <person name="Aranda M."/>
            <person name="Li Y."/>
            <person name="Liew Y.J."/>
            <person name="Baumgarten S."/>
            <person name="Simakov O."/>
            <person name="Wilson M."/>
            <person name="Piel J."/>
            <person name="Ashoor H."/>
            <person name="Bougouffa S."/>
            <person name="Bajic V.B."/>
            <person name="Ryu T."/>
            <person name="Ravasi T."/>
            <person name="Bayer T."/>
            <person name="Micklem G."/>
            <person name="Kim H."/>
            <person name="Bhak J."/>
            <person name="Lajeunesse T.C."/>
            <person name="Voolstra C.R."/>
        </authorList>
    </citation>
    <scope>NUCLEOTIDE SEQUENCE [LARGE SCALE GENOMIC DNA]</scope>
    <source>
        <strain evidence="2 3">CCMP2467</strain>
    </source>
</reference>
<feature type="signal peptide" evidence="1">
    <location>
        <begin position="1"/>
        <end position="18"/>
    </location>
</feature>
<accession>A0A1Q9DQL5</accession>
<gene>
    <name evidence="2" type="ORF">AK812_SmicGene20206</name>
</gene>
<dbReference type="EMBL" id="LSRX01000432">
    <property type="protein sequence ID" value="OLP97445.1"/>
    <property type="molecule type" value="Genomic_DNA"/>
</dbReference>
<evidence type="ECO:0000313" key="3">
    <source>
        <dbReference type="Proteomes" id="UP000186817"/>
    </source>
</evidence>
<dbReference type="Proteomes" id="UP000186817">
    <property type="component" value="Unassembled WGS sequence"/>
</dbReference>
<dbReference type="AlphaFoldDB" id="A0A1Q9DQL5"/>